<keyword evidence="3" id="KW-1185">Reference proteome</keyword>
<proteinExistence type="predicted"/>
<comment type="caution">
    <text evidence="2">The sequence shown here is derived from an EMBL/GenBank/DDBJ whole genome shotgun (WGS) entry which is preliminary data.</text>
</comment>
<dbReference type="AlphaFoldDB" id="A0A5N3XLS5"/>
<accession>A0A5N3XLS5</accession>
<dbReference type="GO" id="GO:0016020">
    <property type="term" value="C:membrane"/>
    <property type="evidence" value="ECO:0007669"/>
    <property type="project" value="InterPro"/>
</dbReference>
<gene>
    <name evidence="2" type="ORF">FD755_013556</name>
</gene>
<evidence type="ECO:0000313" key="3">
    <source>
        <dbReference type="Proteomes" id="UP000326062"/>
    </source>
</evidence>
<dbReference type="GO" id="GO:0004996">
    <property type="term" value="F:thyroid-stimulating hormone receptor activity"/>
    <property type="evidence" value="ECO:0007669"/>
    <property type="project" value="InterPro"/>
</dbReference>
<reference evidence="2 3" key="1">
    <citation type="submission" date="2019-06" db="EMBL/GenBank/DDBJ databases">
        <title>Discovery of a novel chromosome fission-fusion reversal in muntjac.</title>
        <authorList>
            <person name="Mudd A.B."/>
            <person name="Bredeson J.V."/>
            <person name="Baum R."/>
            <person name="Hockemeyer D."/>
            <person name="Rokhsar D.S."/>
        </authorList>
    </citation>
    <scope>NUCLEOTIDE SEQUENCE [LARGE SCALE GENOMIC DNA]</scope>
    <source>
        <strain evidence="2">UCam_UCB_Mr</strain>
        <tissue evidence="2">Fibroblast cell line</tissue>
    </source>
</reference>
<organism evidence="2 3">
    <name type="scientific">Muntiacus reevesi</name>
    <name type="common">Reeves' muntjac</name>
    <name type="synonym">Cervus reevesi</name>
    <dbReference type="NCBI Taxonomy" id="9886"/>
    <lineage>
        <taxon>Eukaryota</taxon>
        <taxon>Metazoa</taxon>
        <taxon>Chordata</taxon>
        <taxon>Craniata</taxon>
        <taxon>Vertebrata</taxon>
        <taxon>Euteleostomi</taxon>
        <taxon>Mammalia</taxon>
        <taxon>Eutheria</taxon>
        <taxon>Laurasiatheria</taxon>
        <taxon>Artiodactyla</taxon>
        <taxon>Ruminantia</taxon>
        <taxon>Pecora</taxon>
        <taxon>Cervidae</taxon>
        <taxon>Muntiacinae</taxon>
        <taxon>Muntiacus</taxon>
    </lineage>
</organism>
<feature type="chain" id="PRO_5024308198" description="LRRNT domain-containing protein" evidence="1">
    <location>
        <begin position="22"/>
        <end position="113"/>
    </location>
</feature>
<dbReference type="Proteomes" id="UP000326062">
    <property type="component" value="Chromosome 8"/>
</dbReference>
<dbReference type="PRINTS" id="PR01145">
    <property type="entry name" value="TSHRECEPTOR"/>
</dbReference>
<dbReference type="EMBL" id="VCEB01000007">
    <property type="protein sequence ID" value="KAB0375064.1"/>
    <property type="molecule type" value="Genomic_DNA"/>
</dbReference>
<sequence>MRPTPLLRLALLLALPSSLGGQRCPSPPCECRQEDDFRVTCKEIQRIPSLPPSTQTLGLPFPSPGDLLNPGIKPWPPALQADSLPLSHLGSHTHLCSVSKNLLLDKHGRDIKR</sequence>
<evidence type="ECO:0008006" key="4">
    <source>
        <dbReference type="Google" id="ProtNLM"/>
    </source>
</evidence>
<protein>
    <recommendedName>
        <fullName evidence="4">LRRNT domain-containing protein</fullName>
    </recommendedName>
</protein>
<dbReference type="InterPro" id="IPR002274">
    <property type="entry name" value="TSH_rcpt"/>
</dbReference>
<evidence type="ECO:0000313" key="2">
    <source>
        <dbReference type="EMBL" id="KAB0375064.1"/>
    </source>
</evidence>
<keyword evidence="1" id="KW-0732">Signal</keyword>
<evidence type="ECO:0000256" key="1">
    <source>
        <dbReference type="SAM" id="SignalP"/>
    </source>
</evidence>
<name>A0A5N3XLS5_MUNRE</name>
<feature type="signal peptide" evidence="1">
    <location>
        <begin position="1"/>
        <end position="21"/>
    </location>
</feature>